<organism evidence="1 2">
    <name type="scientific">Actinocatenispora rupis</name>
    <dbReference type="NCBI Taxonomy" id="519421"/>
    <lineage>
        <taxon>Bacteria</taxon>
        <taxon>Bacillati</taxon>
        <taxon>Actinomycetota</taxon>
        <taxon>Actinomycetes</taxon>
        <taxon>Micromonosporales</taxon>
        <taxon>Micromonosporaceae</taxon>
        <taxon>Actinocatenispora</taxon>
    </lineage>
</organism>
<dbReference type="Pfam" id="PF13714">
    <property type="entry name" value="PEP_mutase"/>
    <property type="match status" value="1"/>
</dbReference>
<dbReference type="Proteomes" id="UP000612808">
    <property type="component" value="Unassembled WGS sequence"/>
</dbReference>
<dbReference type="InterPro" id="IPR015813">
    <property type="entry name" value="Pyrv/PenolPyrv_kinase-like_dom"/>
</dbReference>
<dbReference type="SUPFAM" id="SSF51621">
    <property type="entry name" value="Phosphoenolpyruvate/pyruvate domain"/>
    <property type="match status" value="1"/>
</dbReference>
<dbReference type="AlphaFoldDB" id="A0A8J3NBA3"/>
<accession>A0A8J3NBA3</accession>
<dbReference type="InterPro" id="IPR039556">
    <property type="entry name" value="ICL/PEPM"/>
</dbReference>
<proteinExistence type="predicted"/>
<dbReference type="PANTHER" id="PTHR42905">
    <property type="entry name" value="PHOSPHOENOLPYRUVATE CARBOXYLASE"/>
    <property type="match status" value="1"/>
</dbReference>
<sequence length="251" mass="25498">MTGPAALAGAAERFRAMHRPGDPVVLPNAWDVASARIVAAQGFPVIATSSVAVAESLGYADGGDASPDDMFAAAARIARAVELPLTVDAENGYGLAPEDLVGRLVAAGAVGCNIEDSTAGALSDVDTHAVRLAGVREAAVAAGVPLVLNARVDVFVRRGDVPEEDVVDDAIARANRYLAAGADCAYPIGVRSEAAVARLVAGIDGPVNVHWRPETPVSQLAALGVARVSAGGALWHTAMAAYESAVSSLRD</sequence>
<protein>
    <submittedName>
        <fullName evidence="1">Carboxyvinyl-carboxyphosphonate phosphorylmutase</fullName>
    </submittedName>
</protein>
<reference evidence="1" key="1">
    <citation type="submission" date="2021-01" db="EMBL/GenBank/DDBJ databases">
        <title>Whole genome shotgun sequence of Actinocatenispora rupis NBRC 107355.</title>
        <authorList>
            <person name="Komaki H."/>
            <person name="Tamura T."/>
        </authorList>
    </citation>
    <scope>NUCLEOTIDE SEQUENCE</scope>
    <source>
        <strain evidence="1">NBRC 107355</strain>
    </source>
</reference>
<comment type="caution">
    <text evidence="1">The sequence shown here is derived from an EMBL/GenBank/DDBJ whole genome shotgun (WGS) entry which is preliminary data.</text>
</comment>
<gene>
    <name evidence="1" type="ORF">Aru02nite_40480</name>
</gene>
<dbReference type="EMBL" id="BOMB01000023">
    <property type="protein sequence ID" value="GID13159.1"/>
    <property type="molecule type" value="Genomic_DNA"/>
</dbReference>
<dbReference type="InterPro" id="IPR040442">
    <property type="entry name" value="Pyrv_kinase-like_dom_sf"/>
</dbReference>
<dbReference type="CDD" id="cd00377">
    <property type="entry name" value="ICL_PEPM"/>
    <property type="match status" value="1"/>
</dbReference>
<evidence type="ECO:0000313" key="1">
    <source>
        <dbReference type="EMBL" id="GID13159.1"/>
    </source>
</evidence>
<dbReference type="RefSeq" id="WP_203659909.1">
    <property type="nucleotide sequence ID" value="NZ_BAAAZM010000007.1"/>
</dbReference>
<dbReference type="GO" id="GO:0003824">
    <property type="term" value="F:catalytic activity"/>
    <property type="evidence" value="ECO:0007669"/>
    <property type="project" value="InterPro"/>
</dbReference>
<dbReference type="Gene3D" id="3.20.20.60">
    <property type="entry name" value="Phosphoenolpyruvate-binding domains"/>
    <property type="match status" value="1"/>
</dbReference>
<name>A0A8J3NBA3_9ACTN</name>
<evidence type="ECO:0000313" key="2">
    <source>
        <dbReference type="Proteomes" id="UP000612808"/>
    </source>
</evidence>
<dbReference type="PANTHER" id="PTHR42905:SF16">
    <property type="entry name" value="CARBOXYPHOSPHONOENOLPYRUVATE PHOSPHONOMUTASE-LIKE PROTEIN (AFU_ORTHOLOGUE AFUA_5G07230)"/>
    <property type="match status" value="1"/>
</dbReference>
<keyword evidence="2" id="KW-1185">Reference proteome</keyword>